<gene>
    <name evidence="4" type="ORF">Tfer_3140</name>
</gene>
<evidence type="ECO:0000256" key="2">
    <source>
        <dbReference type="ARBA" id="ARBA00022840"/>
    </source>
</evidence>
<evidence type="ECO:0000259" key="3">
    <source>
        <dbReference type="PROSITE" id="PS50893"/>
    </source>
</evidence>
<dbReference type="GO" id="GO:0005524">
    <property type="term" value="F:ATP binding"/>
    <property type="evidence" value="ECO:0007669"/>
    <property type="project" value="UniProtKB-KW"/>
</dbReference>
<dbReference type="InterPro" id="IPR003593">
    <property type="entry name" value="AAA+_ATPase"/>
</dbReference>
<dbReference type="Gene3D" id="3.40.50.300">
    <property type="entry name" value="P-loop containing nucleotide triphosphate hydrolases"/>
    <property type="match status" value="1"/>
</dbReference>
<dbReference type="PANTHER" id="PTHR24220">
    <property type="entry name" value="IMPORT ATP-BINDING PROTEIN"/>
    <property type="match status" value="1"/>
</dbReference>
<proteinExistence type="predicted"/>
<dbReference type="GO" id="GO:0016887">
    <property type="term" value="F:ATP hydrolysis activity"/>
    <property type="evidence" value="ECO:0007669"/>
    <property type="project" value="InterPro"/>
</dbReference>
<dbReference type="RefSeq" id="WP_052219070.1">
    <property type="nucleotide sequence ID" value="NZ_LGTE01000036.1"/>
</dbReference>
<dbReference type="InterPro" id="IPR017871">
    <property type="entry name" value="ABC_transporter-like_CS"/>
</dbReference>
<keyword evidence="5" id="KW-1185">Reference proteome</keyword>
<feature type="domain" description="ABC transporter" evidence="3">
    <location>
        <begin position="12"/>
        <end position="256"/>
    </location>
</feature>
<keyword evidence="1" id="KW-0547">Nucleotide-binding</keyword>
<dbReference type="Pfam" id="PF00005">
    <property type="entry name" value="ABC_tran"/>
    <property type="match status" value="1"/>
</dbReference>
<dbReference type="EMBL" id="LGTE01000036">
    <property type="protein sequence ID" value="KNZ68312.1"/>
    <property type="molecule type" value="Genomic_DNA"/>
</dbReference>
<dbReference type="InterPro" id="IPR015854">
    <property type="entry name" value="ABC_transpr_LolD-like"/>
</dbReference>
<dbReference type="SMART" id="SM00382">
    <property type="entry name" value="AAA"/>
    <property type="match status" value="1"/>
</dbReference>
<dbReference type="GO" id="GO:0005886">
    <property type="term" value="C:plasma membrane"/>
    <property type="evidence" value="ECO:0007669"/>
    <property type="project" value="TreeGrafter"/>
</dbReference>
<reference evidence="5" key="1">
    <citation type="submission" date="2015-07" db="EMBL/GenBank/DDBJ databases">
        <title>Complete Genome of Thermincola ferriacetica strain Z-0001T.</title>
        <authorList>
            <person name="Lusk B."/>
            <person name="Badalamenti J.P."/>
            <person name="Parameswaran P."/>
            <person name="Bond D.R."/>
            <person name="Torres C.I."/>
        </authorList>
    </citation>
    <scope>NUCLEOTIDE SEQUENCE [LARGE SCALE GENOMIC DNA]</scope>
    <source>
        <strain evidence="5">Z-0001</strain>
    </source>
</reference>
<name>A0A0L6VYA3_9FIRM</name>
<protein>
    <submittedName>
        <fullName evidence="4">ABC transporter</fullName>
    </submittedName>
</protein>
<dbReference type="AlphaFoldDB" id="A0A0L6VYA3"/>
<sequence length="257" mass="28215">MEGTATFNPEIIRANNLVKIYATGVTGLNGLNLSISRGEMVGILGASGSGKTTFFRLLNGSITPTRGELFVLGKRLGRLPYKSLQKLRSRMALVYQNHNIIPGLTVAQNVLMGRLGKVSLLRAVRMALLQTNKELEDIHHVLDQLGLADKMFHHATDLSGGQQQRVAIARALFSDAEIILADEPIASVDYKTAETVLTLLKNLNRDKQTTIIMNLHQQDFALNFCPRVVVLDKGNLVYDGPPENWICGGRKNIVSGK</sequence>
<dbReference type="Proteomes" id="UP000037175">
    <property type="component" value="Unassembled WGS sequence"/>
</dbReference>
<dbReference type="InterPro" id="IPR027417">
    <property type="entry name" value="P-loop_NTPase"/>
</dbReference>
<accession>A0A0L6VYA3</accession>
<dbReference type="PROSITE" id="PS00211">
    <property type="entry name" value="ABC_TRANSPORTER_1"/>
    <property type="match status" value="1"/>
</dbReference>
<evidence type="ECO:0000256" key="1">
    <source>
        <dbReference type="ARBA" id="ARBA00022741"/>
    </source>
</evidence>
<keyword evidence="2" id="KW-0067">ATP-binding</keyword>
<dbReference type="PROSITE" id="PS50893">
    <property type="entry name" value="ABC_TRANSPORTER_2"/>
    <property type="match status" value="1"/>
</dbReference>
<comment type="caution">
    <text evidence="4">The sequence shown here is derived from an EMBL/GenBank/DDBJ whole genome shotgun (WGS) entry which is preliminary data.</text>
</comment>
<evidence type="ECO:0000313" key="5">
    <source>
        <dbReference type="Proteomes" id="UP000037175"/>
    </source>
</evidence>
<organism evidence="4 5">
    <name type="scientific">Thermincola ferriacetica</name>
    <dbReference type="NCBI Taxonomy" id="281456"/>
    <lineage>
        <taxon>Bacteria</taxon>
        <taxon>Bacillati</taxon>
        <taxon>Bacillota</taxon>
        <taxon>Clostridia</taxon>
        <taxon>Eubacteriales</taxon>
        <taxon>Thermincolaceae</taxon>
        <taxon>Thermincola</taxon>
    </lineage>
</organism>
<dbReference type="SUPFAM" id="SSF52540">
    <property type="entry name" value="P-loop containing nucleoside triphosphate hydrolases"/>
    <property type="match status" value="1"/>
</dbReference>
<evidence type="ECO:0000313" key="4">
    <source>
        <dbReference type="EMBL" id="KNZ68312.1"/>
    </source>
</evidence>
<dbReference type="GO" id="GO:0022857">
    <property type="term" value="F:transmembrane transporter activity"/>
    <property type="evidence" value="ECO:0007669"/>
    <property type="project" value="TreeGrafter"/>
</dbReference>
<dbReference type="InterPro" id="IPR003439">
    <property type="entry name" value="ABC_transporter-like_ATP-bd"/>
</dbReference>